<protein>
    <submittedName>
        <fullName evidence="5">TatD family hydrolase</fullName>
    </submittedName>
</protein>
<proteinExistence type="inferred from homology"/>
<feature type="binding site" evidence="4">
    <location>
        <position position="100"/>
    </location>
    <ligand>
        <name>a divalent metal cation</name>
        <dbReference type="ChEBI" id="CHEBI:60240"/>
        <label>1</label>
    </ligand>
</feature>
<feature type="binding site" evidence="4">
    <location>
        <position position="163"/>
    </location>
    <ligand>
        <name>a divalent metal cation</name>
        <dbReference type="ChEBI" id="CHEBI:60240"/>
        <label>2</label>
    </ligand>
</feature>
<dbReference type="GO" id="GO:0046872">
    <property type="term" value="F:metal ion binding"/>
    <property type="evidence" value="ECO:0007669"/>
    <property type="project" value="UniProtKB-KW"/>
</dbReference>
<dbReference type="KEGG" id="ovb:NB640_12235"/>
<keyword evidence="6" id="KW-1185">Reference proteome</keyword>
<dbReference type="CDD" id="cd01310">
    <property type="entry name" value="TatD_DNAse"/>
    <property type="match status" value="1"/>
</dbReference>
<sequence>MRLTMWTDTHCHLNALELADECDAIARRAADLKVSRIVIPSIDRQGFADVRQLAHRHPNCAYALGIHPSCVVDATEDDLKAMRLLLEASLADPQFVGIGEIGLDFYKPERREGPLREKQEHYYVEQLKMARDLGLPVLLHSLRAVDIVLKYLRQIKTPGGVAHAFNGSLQQAHAFIGLGFMLSFTGTFTYERAQHMRRLAVELPEDAIVIETDAPDLPPAWLDKPFNTPEELPRIGAELAGLRGITPEALATATTENALKVMPRLSKLPLNA</sequence>
<feature type="binding site" evidence="4">
    <location>
        <position position="213"/>
    </location>
    <ligand>
        <name>a divalent metal cation</name>
        <dbReference type="ChEBI" id="CHEBI:60240"/>
        <label>1</label>
    </ligand>
</feature>
<keyword evidence="3 5" id="KW-0378">Hydrolase</keyword>
<comment type="similarity">
    <text evidence="1">Belongs to the metallo-dependent hydrolases superfamily. TatD-type hydrolase family.</text>
</comment>
<dbReference type="Gene3D" id="3.20.20.140">
    <property type="entry name" value="Metal-dependent hydrolases"/>
    <property type="match status" value="1"/>
</dbReference>
<dbReference type="PIRSF" id="PIRSF005902">
    <property type="entry name" value="DNase_TatD"/>
    <property type="match status" value="1"/>
</dbReference>
<feature type="binding site" evidence="4">
    <location>
        <position position="12"/>
    </location>
    <ligand>
        <name>a divalent metal cation</name>
        <dbReference type="ChEBI" id="CHEBI:60240"/>
        <label>1</label>
    </ligand>
</feature>
<dbReference type="PANTHER" id="PTHR46124">
    <property type="entry name" value="D-AMINOACYL-TRNA DEACYLASE"/>
    <property type="match status" value="1"/>
</dbReference>
<accession>A0A9E9P2J7</accession>
<keyword evidence="2 4" id="KW-0479">Metal-binding</keyword>
<reference evidence="5" key="1">
    <citation type="journal article" date="2022" name="Front. Microbiol.">
        <title>New perspectives on an old grouping: The genomic and phenotypic variability of Oxalobacter formigenes and the implications for calcium oxalate stone prevention.</title>
        <authorList>
            <person name="Chmiel J.A."/>
            <person name="Carr C."/>
            <person name="Stuivenberg G.A."/>
            <person name="Venema R."/>
            <person name="Chanyi R.M."/>
            <person name="Al K.F."/>
            <person name="Giguere D."/>
            <person name="Say H."/>
            <person name="Akouris P.P."/>
            <person name="Dominguez Romero S.A."/>
            <person name="Kwong A."/>
            <person name="Tai V."/>
            <person name="Koval S.F."/>
            <person name="Razvi H."/>
            <person name="Bjazevic J."/>
            <person name="Burton J.P."/>
        </authorList>
    </citation>
    <scope>NUCLEOTIDE SEQUENCE</scope>
    <source>
        <strain evidence="5">WoOx3</strain>
    </source>
</reference>
<evidence type="ECO:0000256" key="4">
    <source>
        <dbReference type="PIRSR" id="PIRSR005902-1"/>
    </source>
</evidence>
<evidence type="ECO:0000256" key="3">
    <source>
        <dbReference type="ARBA" id="ARBA00022801"/>
    </source>
</evidence>
<dbReference type="GO" id="GO:0016788">
    <property type="term" value="F:hydrolase activity, acting on ester bonds"/>
    <property type="evidence" value="ECO:0007669"/>
    <property type="project" value="InterPro"/>
</dbReference>
<dbReference type="EMBL" id="CP098242">
    <property type="protein sequence ID" value="WAW09972.1"/>
    <property type="molecule type" value="Genomic_DNA"/>
</dbReference>
<evidence type="ECO:0000313" key="5">
    <source>
        <dbReference type="EMBL" id="WAW09972.1"/>
    </source>
</evidence>
<name>A0A9E9P2J7_9BURK</name>
<dbReference type="Pfam" id="PF01026">
    <property type="entry name" value="TatD_DNase"/>
    <property type="match status" value="1"/>
</dbReference>
<dbReference type="InterPro" id="IPR018228">
    <property type="entry name" value="DNase_TatD-rel_CS"/>
</dbReference>
<dbReference type="PROSITE" id="PS01091">
    <property type="entry name" value="TATD_3"/>
    <property type="match status" value="1"/>
</dbReference>
<dbReference type="RefSeq" id="WP_269308975.1">
    <property type="nucleotide sequence ID" value="NZ_CP098242.1"/>
</dbReference>
<dbReference type="PANTHER" id="PTHR46124:SF2">
    <property type="entry name" value="D-AMINOACYL-TRNA DEACYLASE"/>
    <property type="match status" value="1"/>
</dbReference>
<feature type="binding site" evidence="4">
    <location>
        <position position="10"/>
    </location>
    <ligand>
        <name>a divalent metal cation</name>
        <dbReference type="ChEBI" id="CHEBI:60240"/>
        <label>1</label>
    </ligand>
</feature>
<evidence type="ECO:0000256" key="2">
    <source>
        <dbReference type="ARBA" id="ARBA00022723"/>
    </source>
</evidence>
<gene>
    <name evidence="5" type="ORF">NB640_12235</name>
</gene>
<dbReference type="InterPro" id="IPR001130">
    <property type="entry name" value="TatD-like"/>
</dbReference>
<feature type="binding site" evidence="4">
    <location>
        <position position="140"/>
    </location>
    <ligand>
        <name>a divalent metal cation</name>
        <dbReference type="ChEBI" id="CHEBI:60240"/>
        <label>2</label>
    </ligand>
</feature>
<dbReference type="InterPro" id="IPR032466">
    <property type="entry name" value="Metal_Hydrolase"/>
</dbReference>
<organism evidence="5 6">
    <name type="scientific">Oxalobacter vibrioformis</name>
    <dbReference type="NCBI Taxonomy" id="933080"/>
    <lineage>
        <taxon>Bacteria</taxon>
        <taxon>Pseudomonadati</taxon>
        <taxon>Pseudomonadota</taxon>
        <taxon>Betaproteobacteria</taxon>
        <taxon>Burkholderiales</taxon>
        <taxon>Oxalobacteraceae</taxon>
        <taxon>Oxalobacter</taxon>
    </lineage>
</organism>
<evidence type="ECO:0000256" key="1">
    <source>
        <dbReference type="ARBA" id="ARBA00009275"/>
    </source>
</evidence>
<dbReference type="SUPFAM" id="SSF51556">
    <property type="entry name" value="Metallo-dependent hydrolases"/>
    <property type="match status" value="1"/>
</dbReference>
<evidence type="ECO:0000313" key="6">
    <source>
        <dbReference type="Proteomes" id="UP001156215"/>
    </source>
</evidence>
<dbReference type="Proteomes" id="UP001156215">
    <property type="component" value="Chromosome"/>
</dbReference>
<dbReference type="AlphaFoldDB" id="A0A9E9P2J7"/>
<dbReference type="FunFam" id="3.20.20.140:FF:000005">
    <property type="entry name" value="TatD family hydrolase"/>
    <property type="match status" value="1"/>
</dbReference>